<comment type="caution">
    <text evidence="2">The sequence shown here is derived from an EMBL/GenBank/DDBJ whole genome shotgun (WGS) entry which is preliminary data.</text>
</comment>
<reference evidence="2" key="1">
    <citation type="submission" date="2020-06" db="EMBL/GenBank/DDBJ databases">
        <title>Draft genome of Bugula neritina, a colonial animal packing powerful symbionts and potential medicines.</title>
        <authorList>
            <person name="Rayko M."/>
        </authorList>
    </citation>
    <scope>NUCLEOTIDE SEQUENCE [LARGE SCALE GENOMIC DNA]</scope>
    <source>
        <strain evidence="2">Kwan_BN1</strain>
    </source>
</reference>
<feature type="compositionally biased region" description="Basic residues" evidence="1">
    <location>
        <begin position="51"/>
        <end position="61"/>
    </location>
</feature>
<keyword evidence="3" id="KW-1185">Reference proteome</keyword>
<dbReference type="Proteomes" id="UP000593567">
    <property type="component" value="Unassembled WGS sequence"/>
</dbReference>
<name>A0A7J7KBI0_BUGNE</name>
<accession>A0A7J7KBI0</accession>
<gene>
    <name evidence="2" type="ORF">EB796_005688</name>
</gene>
<evidence type="ECO:0000256" key="1">
    <source>
        <dbReference type="SAM" id="MobiDB-lite"/>
    </source>
</evidence>
<evidence type="ECO:0000313" key="2">
    <source>
        <dbReference type="EMBL" id="KAF6036002.1"/>
    </source>
</evidence>
<dbReference type="EMBL" id="VXIV02000796">
    <property type="protein sequence ID" value="KAF6036002.1"/>
    <property type="molecule type" value="Genomic_DNA"/>
</dbReference>
<evidence type="ECO:0000313" key="3">
    <source>
        <dbReference type="Proteomes" id="UP000593567"/>
    </source>
</evidence>
<organism evidence="2 3">
    <name type="scientific">Bugula neritina</name>
    <name type="common">Brown bryozoan</name>
    <name type="synonym">Sertularia neritina</name>
    <dbReference type="NCBI Taxonomy" id="10212"/>
    <lineage>
        <taxon>Eukaryota</taxon>
        <taxon>Metazoa</taxon>
        <taxon>Spiralia</taxon>
        <taxon>Lophotrochozoa</taxon>
        <taxon>Bryozoa</taxon>
        <taxon>Gymnolaemata</taxon>
        <taxon>Cheilostomatida</taxon>
        <taxon>Flustrina</taxon>
        <taxon>Buguloidea</taxon>
        <taxon>Bugulidae</taxon>
        <taxon>Bugula</taxon>
    </lineage>
</organism>
<dbReference type="AlphaFoldDB" id="A0A7J7KBI0"/>
<protein>
    <submittedName>
        <fullName evidence="2">Uncharacterized protein</fullName>
    </submittedName>
</protein>
<feature type="region of interest" description="Disordered" evidence="1">
    <location>
        <begin position="51"/>
        <end position="90"/>
    </location>
</feature>
<proteinExistence type="predicted"/>
<sequence>MLAKIAQVYHQKSFYHYKTFSYQPPYNHKVTFTTSKSHHLPSCAQKLSTFKKGKTTQHRVRIPGSRENRKRVSGSVISVEGDRGGGTGAL</sequence>